<keyword evidence="4" id="KW-1185">Reference proteome</keyword>
<feature type="region of interest" description="Disordered" evidence="1">
    <location>
        <begin position="1"/>
        <end position="46"/>
    </location>
</feature>
<organism evidence="3 4">
    <name type="scientific">Actinomadura parmotrematis</name>
    <dbReference type="NCBI Taxonomy" id="2864039"/>
    <lineage>
        <taxon>Bacteria</taxon>
        <taxon>Bacillati</taxon>
        <taxon>Actinomycetota</taxon>
        <taxon>Actinomycetes</taxon>
        <taxon>Streptosporangiales</taxon>
        <taxon>Thermomonosporaceae</taxon>
        <taxon>Actinomadura</taxon>
    </lineage>
</organism>
<dbReference type="Proteomes" id="UP000774570">
    <property type="component" value="Unassembled WGS sequence"/>
</dbReference>
<protein>
    <recommendedName>
        <fullName evidence="5">DUF4190 domain-containing protein</fullName>
    </recommendedName>
</protein>
<name>A0ABS7FZ30_9ACTN</name>
<accession>A0ABS7FZ30</accession>
<evidence type="ECO:0000313" key="3">
    <source>
        <dbReference type="EMBL" id="MBW8485705.1"/>
    </source>
</evidence>
<feature type="transmembrane region" description="Helical" evidence="2">
    <location>
        <begin position="53"/>
        <end position="83"/>
    </location>
</feature>
<evidence type="ECO:0000313" key="4">
    <source>
        <dbReference type="Proteomes" id="UP000774570"/>
    </source>
</evidence>
<evidence type="ECO:0000256" key="2">
    <source>
        <dbReference type="SAM" id="Phobius"/>
    </source>
</evidence>
<proteinExistence type="predicted"/>
<feature type="compositionally biased region" description="Low complexity" evidence="1">
    <location>
        <begin position="14"/>
        <end position="26"/>
    </location>
</feature>
<reference evidence="3 4" key="1">
    <citation type="submission" date="2021-07" db="EMBL/GenBank/DDBJ databases">
        <title>Actinomadura sp. PM05-2 isolated from lichen.</title>
        <authorList>
            <person name="Somphong A."/>
            <person name="Phongsopitanun W."/>
            <person name="Tanasupawat S."/>
            <person name="Peongsungnone V."/>
        </authorList>
    </citation>
    <scope>NUCLEOTIDE SEQUENCE [LARGE SCALE GENOMIC DNA]</scope>
    <source>
        <strain evidence="3 4">PM05-2</strain>
    </source>
</reference>
<dbReference type="EMBL" id="JAIBOA010000018">
    <property type="protein sequence ID" value="MBW8485705.1"/>
    <property type="molecule type" value="Genomic_DNA"/>
</dbReference>
<comment type="caution">
    <text evidence="3">The sequence shown here is derived from an EMBL/GenBank/DDBJ whole genome shotgun (WGS) entry which is preliminary data.</text>
</comment>
<dbReference type="RefSeq" id="WP_220168949.1">
    <property type="nucleotide sequence ID" value="NZ_JAIBOA010000018.1"/>
</dbReference>
<evidence type="ECO:0000256" key="1">
    <source>
        <dbReference type="SAM" id="MobiDB-lite"/>
    </source>
</evidence>
<keyword evidence="2" id="KW-0472">Membrane</keyword>
<keyword evidence="2" id="KW-1133">Transmembrane helix</keyword>
<evidence type="ECO:0008006" key="5">
    <source>
        <dbReference type="Google" id="ProtNLM"/>
    </source>
</evidence>
<feature type="transmembrane region" description="Helical" evidence="2">
    <location>
        <begin position="95"/>
        <end position="123"/>
    </location>
</feature>
<gene>
    <name evidence="3" type="ORF">K1Y72_25215</name>
</gene>
<sequence>MSGYDGRPPGWEDPYGQYGAQPDQGYGPPPGQPGYGYGPPGVPQQRGASASTIIVLVLSSLMTLSCCNVLAIPAVITSIIALSRASTDPESSRRLTVWSWALFAGAVVLAIAVFVVLILVGALNDDTSSTSTY</sequence>
<keyword evidence="2" id="KW-0812">Transmembrane</keyword>